<gene>
    <name evidence="1" type="ORF">GOARA_054_00140</name>
</gene>
<protein>
    <submittedName>
        <fullName evidence="1">Uncharacterized protein</fullName>
    </submittedName>
</protein>
<evidence type="ECO:0000313" key="1">
    <source>
        <dbReference type="EMBL" id="GAB10238.1"/>
    </source>
</evidence>
<dbReference type="AlphaFoldDB" id="G7H313"/>
<dbReference type="EMBL" id="BAEE01000054">
    <property type="protein sequence ID" value="GAB10238.1"/>
    <property type="molecule type" value="Genomic_DNA"/>
</dbReference>
<evidence type="ECO:0000313" key="2">
    <source>
        <dbReference type="Proteomes" id="UP000035088"/>
    </source>
</evidence>
<organism evidence="1 2">
    <name type="scientific">Gordonia araii NBRC 100433</name>
    <dbReference type="NCBI Taxonomy" id="1073574"/>
    <lineage>
        <taxon>Bacteria</taxon>
        <taxon>Bacillati</taxon>
        <taxon>Actinomycetota</taxon>
        <taxon>Actinomycetes</taxon>
        <taxon>Mycobacteriales</taxon>
        <taxon>Gordoniaceae</taxon>
        <taxon>Gordonia</taxon>
    </lineage>
</organism>
<dbReference type="Proteomes" id="UP000035088">
    <property type="component" value="Unassembled WGS sequence"/>
</dbReference>
<comment type="caution">
    <text evidence="1">The sequence shown here is derived from an EMBL/GenBank/DDBJ whole genome shotgun (WGS) entry which is preliminary data.</text>
</comment>
<keyword evidence="2" id="KW-1185">Reference proteome</keyword>
<reference evidence="1 2" key="1">
    <citation type="submission" date="2011-11" db="EMBL/GenBank/DDBJ databases">
        <title>Whole genome shotgun sequence of Gordonia araii NBRC 100433.</title>
        <authorList>
            <person name="Yoshida Y."/>
            <person name="Hosoyama A."/>
            <person name="Tsuchikane K."/>
            <person name="Katsumata H."/>
            <person name="Yamazaki S."/>
            <person name="Fujita N."/>
        </authorList>
    </citation>
    <scope>NUCLEOTIDE SEQUENCE [LARGE SCALE GENOMIC DNA]</scope>
    <source>
        <strain evidence="1 2">NBRC 100433</strain>
    </source>
</reference>
<proteinExistence type="predicted"/>
<sequence length="65" mass="6539">MWYLPSDPLNGNVGAPSWLTTSGVYAGGIEIGGDEAVVGEHAPTTTSASIATTTPNARLPVIAQG</sequence>
<accession>G7H313</accession>
<name>G7H313_9ACTN</name>